<proteinExistence type="predicted"/>
<dbReference type="EMBL" id="JH993035">
    <property type="protein sequence ID" value="EKX39950.1"/>
    <property type="molecule type" value="Genomic_DNA"/>
</dbReference>
<organism evidence="2">
    <name type="scientific">Guillardia theta (strain CCMP2712)</name>
    <name type="common">Cryptophyte</name>
    <dbReference type="NCBI Taxonomy" id="905079"/>
    <lineage>
        <taxon>Eukaryota</taxon>
        <taxon>Cryptophyceae</taxon>
        <taxon>Pyrenomonadales</taxon>
        <taxon>Geminigeraceae</taxon>
        <taxon>Guillardia</taxon>
    </lineage>
</organism>
<dbReference type="InterPro" id="IPR018887">
    <property type="entry name" value="MYDGF"/>
</dbReference>
<dbReference type="KEGG" id="gtt:GUITHDRAFT_143112"/>
<feature type="chain" id="PRO_5008770514" evidence="1">
    <location>
        <begin position="22"/>
        <end position="163"/>
    </location>
</feature>
<dbReference type="OrthoDB" id="10514905at2759"/>
<evidence type="ECO:0000256" key="1">
    <source>
        <dbReference type="SAM" id="SignalP"/>
    </source>
</evidence>
<reference evidence="2 4" key="1">
    <citation type="journal article" date="2012" name="Nature">
        <title>Algal genomes reveal evolutionary mosaicism and the fate of nucleomorphs.</title>
        <authorList>
            <consortium name="DOE Joint Genome Institute"/>
            <person name="Curtis B.A."/>
            <person name="Tanifuji G."/>
            <person name="Burki F."/>
            <person name="Gruber A."/>
            <person name="Irimia M."/>
            <person name="Maruyama S."/>
            <person name="Arias M.C."/>
            <person name="Ball S.G."/>
            <person name="Gile G.H."/>
            <person name="Hirakawa Y."/>
            <person name="Hopkins J.F."/>
            <person name="Kuo A."/>
            <person name="Rensing S.A."/>
            <person name="Schmutz J."/>
            <person name="Symeonidi A."/>
            <person name="Elias M."/>
            <person name="Eveleigh R.J."/>
            <person name="Herman E.K."/>
            <person name="Klute M.J."/>
            <person name="Nakayama T."/>
            <person name="Obornik M."/>
            <person name="Reyes-Prieto A."/>
            <person name="Armbrust E.V."/>
            <person name="Aves S.J."/>
            <person name="Beiko R.G."/>
            <person name="Coutinho P."/>
            <person name="Dacks J.B."/>
            <person name="Durnford D.G."/>
            <person name="Fast N.M."/>
            <person name="Green B.R."/>
            <person name="Grisdale C.J."/>
            <person name="Hempel F."/>
            <person name="Henrissat B."/>
            <person name="Hoppner M.P."/>
            <person name="Ishida K."/>
            <person name="Kim E."/>
            <person name="Koreny L."/>
            <person name="Kroth P.G."/>
            <person name="Liu Y."/>
            <person name="Malik S.B."/>
            <person name="Maier U.G."/>
            <person name="McRose D."/>
            <person name="Mock T."/>
            <person name="Neilson J.A."/>
            <person name="Onodera N.T."/>
            <person name="Poole A.M."/>
            <person name="Pritham E.J."/>
            <person name="Richards T.A."/>
            <person name="Rocap G."/>
            <person name="Roy S.W."/>
            <person name="Sarai C."/>
            <person name="Schaack S."/>
            <person name="Shirato S."/>
            <person name="Slamovits C.H."/>
            <person name="Spencer D.F."/>
            <person name="Suzuki S."/>
            <person name="Worden A.Z."/>
            <person name="Zauner S."/>
            <person name="Barry K."/>
            <person name="Bell C."/>
            <person name="Bharti A.K."/>
            <person name="Crow J.A."/>
            <person name="Grimwood J."/>
            <person name="Kramer R."/>
            <person name="Lindquist E."/>
            <person name="Lucas S."/>
            <person name="Salamov A."/>
            <person name="McFadden G.I."/>
            <person name="Lane C.E."/>
            <person name="Keeling P.J."/>
            <person name="Gray M.W."/>
            <person name="Grigoriev I.V."/>
            <person name="Archibald J.M."/>
        </authorList>
    </citation>
    <scope>NUCLEOTIDE SEQUENCE</scope>
    <source>
        <strain evidence="2 4">CCMP2712</strain>
    </source>
</reference>
<reference evidence="4" key="2">
    <citation type="submission" date="2012-11" db="EMBL/GenBank/DDBJ databases">
        <authorList>
            <person name="Kuo A."/>
            <person name="Curtis B.A."/>
            <person name="Tanifuji G."/>
            <person name="Burki F."/>
            <person name="Gruber A."/>
            <person name="Irimia M."/>
            <person name="Maruyama S."/>
            <person name="Arias M.C."/>
            <person name="Ball S.G."/>
            <person name="Gile G.H."/>
            <person name="Hirakawa Y."/>
            <person name="Hopkins J.F."/>
            <person name="Rensing S.A."/>
            <person name="Schmutz J."/>
            <person name="Symeonidi A."/>
            <person name="Elias M."/>
            <person name="Eveleigh R.J."/>
            <person name="Herman E.K."/>
            <person name="Klute M.J."/>
            <person name="Nakayama T."/>
            <person name="Obornik M."/>
            <person name="Reyes-Prieto A."/>
            <person name="Armbrust E.V."/>
            <person name="Aves S.J."/>
            <person name="Beiko R.G."/>
            <person name="Coutinho P."/>
            <person name="Dacks J.B."/>
            <person name="Durnford D.G."/>
            <person name="Fast N.M."/>
            <person name="Green B.R."/>
            <person name="Grisdale C."/>
            <person name="Hempe F."/>
            <person name="Henrissat B."/>
            <person name="Hoppner M.P."/>
            <person name="Ishida K.-I."/>
            <person name="Kim E."/>
            <person name="Koreny L."/>
            <person name="Kroth P.G."/>
            <person name="Liu Y."/>
            <person name="Malik S.-B."/>
            <person name="Maier U.G."/>
            <person name="McRose D."/>
            <person name="Mock T."/>
            <person name="Neilson J.A."/>
            <person name="Onodera N.T."/>
            <person name="Poole A.M."/>
            <person name="Pritham E.J."/>
            <person name="Richards T.A."/>
            <person name="Rocap G."/>
            <person name="Roy S.W."/>
            <person name="Sarai C."/>
            <person name="Schaack S."/>
            <person name="Shirato S."/>
            <person name="Slamovits C.H."/>
            <person name="Spencer D.F."/>
            <person name="Suzuki S."/>
            <person name="Worden A.Z."/>
            <person name="Zauner S."/>
            <person name="Barry K."/>
            <person name="Bell C."/>
            <person name="Bharti A.K."/>
            <person name="Crow J.A."/>
            <person name="Grimwood J."/>
            <person name="Kramer R."/>
            <person name="Lindquist E."/>
            <person name="Lucas S."/>
            <person name="Salamov A."/>
            <person name="McFadden G.I."/>
            <person name="Lane C.E."/>
            <person name="Keeling P.J."/>
            <person name="Gray M.W."/>
            <person name="Grigoriev I.V."/>
            <person name="Archibald J.M."/>
        </authorList>
    </citation>
    <scope>NUCLEOTIDE SEQUENCE</scope>
    <source>
        <strain evidence="4">CCMP2712</strain>
    </source>
</reference>
<dbReference type="EnsemblProtists" id="EKX39950">
    <property type="protein sequence ID" value="EKX39950"/>
    <property type="gene ID" value="GUITHDRAFT_143112"/>
</dbReference>
<reference evidence="3" key="3">
    <citation type="submission" date="2015-06" db="UniProtKB">
        <authorList>
            <consortium name="EnsemblProtists"/>
        </authorList>
    </citation>
    <scope>IDENTIFICATION</scope>
</reference>
<dbReference type="Proteomes" id="UP000011087">
    <property type="component" value="Unassembled WGS sequence"/>
</dbReference>
<dbReference type="GeneID" id="17296713"/>
<feature type="signal peptide" evidence="1">
    <location>
        <begin position="1"/>
        <end position="21"/>
    </location>
</feature>
<dbReference type="PaxDb" id="55529-EKX39950"/>
<keyword evidence="1" id="KW-0732">Signal</keyword>
<dbReference type="Pfam" id="PF10572">
    <property type="entry name" value="UPF0556"/>
    <property type="match status" value="1"/>
</dbReference>
<dbReference type="AlphaFoldDB" id="L1IVT1"/>
<evidence type="ECO:0000313" key="2">
    <source>
        <dbReference type="EMBL" id="EKX39950.1"/>
    </source>
</evidence>
<dbReference type="RefSeq" id="XP_005826930.1">
    <property type="nucleotide sequence ID" value="XM_005826873.1"/>
</dbReference>
<keyword evidence="4" id="KW-1185">Reference proteome</keyword>
<protein>
    <submittedName>
        <fullName evidence="2 3">Uncharacterized protein</fullName>
    </submittedName>
</protein>
<gene>
    <name evidence="2" type="ORF">GUITHDRAFT_143112</name>
</gene>
<evidence type="ECO:0000313" key="3">
    <source>
        <dbReference type="EnsemblProtists" id="EKX39950"/>
    </source>
</evidence>
<accession>L1IVT1</accession>
<sequence>MGGCTFVQVIVLMLGVSCAIASPPDDIESPSVGLISEDVVTVTPGFAEKGRRISHAFGEVECSMSYSALGEVEERWKMYIRRSSREWVCTIESPSDSELMFTFYSVVLKSPESDIPHLNDVEVWGFNGVLAPDVHYVVHQDIAVRNAAGWMDRISRITVSKLR</sequence>
<dbReference type="HOGENOM" id="CLU_1630191_0_0_1"/>
<name>L1IVT1_GUITC</name>
<evidence type="ECO:0000313" key="4">
    <source>
        <dbReference type="Proteomes" id="UP000011087"/>
    </source>
</evidence>